<name>A0ACC1D589_9NEOP</name>
<organism evidence="1 2">
    <name type="scientific">Dendrolimus kikuchii</name>
    <dbReference type="NCBI Taxonomy" id="765133"/>
    <lineage>
        <taxon>Eukaryota</taxon>
        <taxon>Metazoa</taxon>
        <taxon>Ecdysozoa</taxon>
        <taxon>Arthropoda</taxon>
        <taxon>Hexapoda</taxon>
        <taxon>Insecta</taxon>
        <taxon>Pterygota</taxon>
        <taxon>Neoptera</taxon>
        <taxon>Endopterygota</taxon>
        <taxon>Lepidoptera</taxon>
        <taxon>Glossata</taxon>
        <taxon>Ditrysia</taxon>
        <taxon>Bombycoidea</taxon>
        <taxon>Lasiocampidae</taxon>
        <taxon>Dendrolimus</taxon>
    </lineage>
</organism>
<evidence type="ECO:0000313" key="2">
    <source>
        <dbReference type="Proteomes" id="UP000824533"/>
    </source>
</evidence>
<dbReference type="EMBL" id="CM034395">
    <property type="protein sequence ID" value="KAJ0178975.1"/>
    <property type="molecule type" value="Genomic_DNA"/>
</dbReference>
<protein>
    <submittedName>
        <fullName evidence="1">Uncharacterized protein</fullName>
    </submittedName>
</protein>
<keyword evidence="2" id="KW-1185">Reference proteome</keyword>
<accession>A0ACC1D589</accession>
<sequence length="88" mass="10710">MENLFEENTFKQYYYQTLSDEESSNIDNLSIVKDSPKQKRKRDEEESLDKFLSFQKRKSNVHLYPELNQTVVLHIYRLIEKMHVPQRT</sequence>
<reference evidence="1 2" key="1">
    <citation type="journal article" date="2021" name="Front. Genet.">
        <title>Chromosome-Level Genome Assembly Reveals Significant Gene Expansion in the Toll and IMD Signaling Pathways of Dendrolimus kikuchii.</title>
        <authorList>
            <person name="Zhou J."/>
            <person name="Wu P."/>
            <person name="Xiong Z."/>
            <person name="Liu N."/>
            <person name="Zhao N."/>
            <person name="Ji M."/>
            <person name="Qiu Y."/>
            <person name="Yang B."/>
        </authorList>
    </citation>
    <scope>NUCLEOTIDE SEQUENCE [LARGE SCALE GENOMIC DNA]</scope>
    <source>
        <strain evidence="1">Ann1</strain>
    </source>
</reference>
<dbReference type="Proteomes" id="UP000824533">
    <property type="component" value="Linkage Group LG09"/>
</dbReference>
<gene>
    <name evidence="1" type="ORF">K1T71_005750</name>
</gene>
<proteinExistence type="predicted"/>
<evidence type="ECO:0000313" key="1">
    <source>
        <dbReference type="EMBL" id="KAJ0178975.1"/>
    </source>
</evidence>
<comment type="caution">
    <text evidence="1">The sequence shown here is derived from an EMBL/GenBank/DDBJ whole genome shotgun (WGS) entry which is preliminary data.</text>
</comment>